<gene>
    <name evidence="3" type="ORF">PMYSY11_1319</name>
</gene>
<reference evidence="3" key="1">
    <citation type="submission" date="2019-02" db="EMBL/GenBank/DDBJ databases">
        <authorList>
            <consortium name="Genoscope - CEA"/>
            <person name="William W."/>
        </authorList>
    </citation>
    <scope>NUCLEOTIDE SEQUENCE [LARGE SCALE GENOMIC DNA]</scope>
    <source>
        <strain evidence="3">YSy11</strain>
    </source>
</reference>
<dbReference type="InterPro" id="IPR050983">
    <property type="entry name" value="GST_Omega/HSP26"/>
</dbReference>
<dbReference type="InterPro" id="IPR040079">
    <property type="entry name" value="Glutathione_S-Trfase"/>
</dbReference>
<organism evidence="3">
    <name type="scientific">Pseudomonas marincola</name>
    <dbReference type="NCBI Taxonomy" id="437900"/>
    <lineage>
        <taxon>Bacteria</taxon>
        <taxon>Pseudomonadati</taxon>
        <taxon>Pseudomonadota</taxon>
        <taxon>Gammaproteobacteria</taxon>
        <taxon>Pseudomonadales</taxon>
        <taxon>Pseudomonadaceae</taxon>
        <taxon>Pseudomonas</taxon>
    </lineage>
</organism>
<dbReference type="GO" id="GO:0004364">
    <property type="term" value="F:glutathione transferase activity"/>
    <property type="evidence" value="ECO:0007669"/>
    <property type="project" value="UniProtKB-EC"/>
</dbReference>
<dbReference type="PROSITE" id="PS50405">
    <property type="entry name" value="GST_CTER"/>
    <property type="match status" value="1"/>
</dbReference>
<dbReference type="PANTHER" id="PTHR43968">
    <property type="match status" value="1"/>
</dbReference>
<evidence type="ECO:0000313" key="3">
    <source>
        <dbReference type="EMBL" id="VEV96366.1"/>
    </source>
</evidence>
<dbReference type="GO" id="GO:0005737">
    <property type="term" value="C:cytoplasm"/>
    <property type="evidence" value="ECO:0007669"/>
    <property type="project" value="TreeGrafter"/>
</dbReference>
<dbReference type="PROSITE" id="PS50404">
    <property type="entry name" value="GST_NTER"/>
    <property type="match status" value="1"/>
</dbReference>
<dbReference type="AlphaFoldDB" id="A0A653E2T3"/>
<name>A0A653E2T3_9PSED</name>
<feature type="domain" description="GST C-terminal" evidence="2">
    <location>
        <begin position="82"/>
        <end position="211"/>
    </location>
</feature>
<proteinExistence type="predicted"/>
<dbReference type="SFLD" id="SFLDG00358">
    <property type="entry name" value="Main_(cytGST)"/>
    <property type="match status" value="1"/>
</dbReference>
<dbReference type="EMBL" id="LR215729">
    <property type="protein sequence ID" value="VEV96366.1"/>
    <property type="molecule type" value="Genomic_DNA"/>
</dbReference>
<dbReference type="SUPFAM" id="SSF52833">
    <property type="entry name" value="Thioredoxin-like"/>
    <property type="match status" value="1"/>
</dbReference>
<dbReference type="SFLD" id="SFLDS00019">
    <property type="entry name" value="Glutathione_Transferase_(cytos"/>
    <property type="match status" value="1"/>
</dbReference>
<dbReference type="EC" id="2.5.1.18" evidence="3"/>
<dbReference type="InterPro" id="IPR004045">
    <property type="entry name" value="Glutathione_S-Trfase_N"/>
</dbReference>
<dbReference type="SUPFAM" id="SSF47616">
    <property type="entry name" value="GST C-terminal domain-like"/>
    <property type="match status" value="1"/>
</dbReference>
<dbReference type="InterPro" id="IPR036249">
    <property type="entry name" value="Thioredoxin-like_sf"/>
</dbReference>
<dbReference type="CDD" id="cd00570">
    <property type="entry name" value="GST_N_family"/>
    <property type="match status" value="1"/>
</dbReference>
<dbReference type="PANTHER" id="PTHR43968:SF6">
    <property type="entry name" value="GLUTATHIONE S-TRANSFERASE OMEGA"/>
    <property type="match status" value="1"/>
</dbReference>
<dbReference type="Gene3D" id="1.20.1050.10">
    <property type="match status" value="1"/>
</dbReference>
<dbReference type="RefSeq" id="WP_150547881.1">
    <property type="nucleotide sequence ID" value="NZ_LR215729.2"/>
</dbReference>
<sequence>MFKLHGFAVSNYYNMVKLALLEKGMEFEEVLAFAEKTPEFYAKSPRGKVPVLEVEQGFISETSAILEHLEACGSGKALLPAEPFARAQVRALMREIELYIELPARMCYPEAFFGMQVPDAIKERTKAELLDGFAALKRHGRFSPYVAGDTFTLADIYFLYSVDLACAVGKTVFGLDLLAGFPQAAQLLAKLNGNANVQAIAAAKEAQMPEFLAMIKARAQG</sequence>
<accession>A0A653E2T3</accession>
<dbReference type="Pfam" id="PF13410">
    <property type="entry name" value="GST_C_2"/>
    <property type="match status" value="1"/>
</dbReference>
<keyword evidence="3" id="KW-0808">Transferase</keyword>
<dbReference type="Gene3D" id="3.40.30.10">
    <property type="entry name" value="Glutaredoxin"/>
    <property type="match status" value="1"/>
</dbReference>
<dbReference type="InterPro" id="IPR010987">
    <property type="entry name" value="Glutathione-S-Trfase_C-like"/>
</dbReference>
<dbReference type="Pfam" id="PF13417">
    <property type="entry name" value="GST_N_3"/>
    <property type="match status" value="1"/>
</dbReference>
<evidence type="ECO:0000259" key="1">
    <source>
        <dbReference type="PROSITE" id="PS50404"/>
    </source>
</evidence>
<evidence type="ECO:0000259" key="2">
    <source>
        <dbReference type="PROSITE" id="PS50405"/>
    </source>
</evidence>
<protein>
    <submittedName>
        <fullName evidence="3">Glutathione S-transferase</fullName>
        <ecNumber evidence="3">2.5.1.18</ecNumber>
    </submittedName>
</protein>
<feature type="domain" description="GST N-terminal" evidence="1">
    <location>
        <begin position="1"/>
        <end position="77"/>
    </location>
</feature>
<dbReference type="InterPro" id="IPR036282">
    <property type="entry name" value="Glutathione-S-Trfase_C_sf"/>
</dbReference>